<evidence type="ECO:0000313" key="2">
    <source>
        <dbReference type="EMBL" id="GFY78722.1"/>
    </source>
</evidence>
<comment type="caution">
    <text evidence="2">The sequence shown here is derived from an EMBL/GenBank/DDBJ whole genome shotgun (WGS) entry which is preliminary data.</text>
</comment>
<dbReference type="Proteomes" id="UP000886998">
    <property type="component" value="Unassembled WGS sequence"/>
</dbReference>
<keyword evidence="3" id="KW-1185">Reference proteome</keyword>
<accession>A0A8X6YXW0</accession>
<sequence length="109" mass="12801">MAEELGHYENVFLRMKRRVALEKVTDEGVISLRPVLAERIQPTAQEDEIEESEVGMAEGEQEFQMEDAQEEEFEDGPRSPEEPTAERQHENENLPWWRRVLDVLCCRKT</sequence>
<name>A0A8X6YXW0_9ARAC</name>
<evidence type="ECO:0000256" key="1">
    <source>
        <dbReference type="SAM" id="MobiDB-lite"/>
    </source>
</evidence>
<evidence type="ECO:0000313" key="3">
    <source>
        <dbReference type="Proteomes" id="UP000886998"/>
    </source>
</evidence>
<organism evidence="2 3">
    <name type="scientific">Trichonephila inaurata madagascariensis</name>
    <dbReference type="NCBI Taxonomy" id="2747483"/>
    <lineage>
        <taxon>Eukaryota</taxon>
        <taxon>Metazoa</taxon>
        <taxon>Ecdysozoa</taxon>
        <taxon>Arthropoda</taxon>
        <taxon>Chelicerata</taxon>
        <taxon>Arachnida</taxon>
        <taxon>Araneae</taxon>
        <taxon>Araneomorphae</taxon>
        <taxon>Entelegynae</taxon>
        <taxon>Araneoidea</taxon>
        <taxon>Nephilidae</taxon>
        <taxon>Trichonephila</taxon>
        <taxon>Trichonephila inaurata</taxon>
    </lineage>
</organism>
<proteinExistence type="predicted"/>
<feature type="compositionally biased region" description="Basic and acidic residues" evidence="1">
    <location>
        <begin position="75"/>
        <end position="92"/>
    </location>
</feature>
<dbReference type="EMBL" id="BMAV01023156">
    <property type="protein sequence ID" value="GFY78722.1"/>
    <property type="molecule type" value="Genomic_DNA"/>
</dbReference>
<feature type="region of interest" description="Disordered" evidence="1">
    <location>
        <begin position="41"/>
        <end position="92"/>
    </location>
</feature>
<protein>
    <submittedName>
        <fullName evidence="2">Uncharacterized protein</fullName>
    </submittedName>
</protein>
<gene>
    <name evidence="2" type="ORF">TNIN_49601</name>
</gene>
<feature type="compositionally biased region" description="Acidic residues" evidence="1">
    <location>
        <begin position="45"/>
        <end position="74"/>
    </location>
</feature>
<dbReference type="AlphaFoldDB" id="A0A8X6YXW0"/>
<reference evidence="2" key="1">
    <citation type="submission" date="2020-08" db="EMBL/GenBank/DDBJ databases">
        <title>Multicomponent nature underlies the extraordinary mechanical properties of spider dragline silk.</title>
        <authorList>
            <person name="Kono N."/>
            <person name="Nakamura H."/>
            <person name="Mori M."/>
            <person name="Yoshida Y."/>
            <person name="Ohtoshi R."/>
            <person name="Malay A.D."/>
            <person name="Moran D.A.P."/>
            <person name="Tomita M."/>
            <person name="Numata K."/>
            <person name="Arakawa K."/>
        </authorList>
    </citation>
    <scope>NUCLEOTIDE SEQUENCE</scope>
</reference>